<feature type="domain" description="Cobalamin adenosyltransferase-like" evidence="4">
    <location>
        <begin position="7"/>
        <end position="180"/>
    </location>
</feature>
<evidence type="ECO:0000256" key="2">
    <source>
        <dbReference type="ARBA" id="ARBA00022741"/>
    </source>
</evidence>
<dbReference type="PANTHER" id="PTHR12213">
    <property type="entry name" value="CORRINOID ADENOSYLTRANSFERASE"/>
    <property type="match status" value="1"/>
</dbReference>
<dbReference type="NCBIfam" id="TIGR00636">
    <property type="entry name" value="PduO_Nterm"/>
    <property type="match status" value="1"/>
</dbReference>
<dbReference type="GO" id="GO:0008817">
    <property type="term" value="F:corrinoid adenosyltransferase activity"/>
    <property type="evidence" value="ECO:0007669"/>
    <property type="project" value="TreeGrafter"/>
</dbReference>
<gene>
    <name evidence="5" type="ORF">UFOVP410_162</name>
</gene>
<dbReference type="InterPro" id="IPR029499">
    <property type="entry name" value="PduO-typ"/>
</dbReference>
<dbReference type="InterPro" id="IPR016030">
    <property type="entry name" value="CblAdoTrfase-like"/>
</dbReference>
<dbReference type="GO" id="GO:0005524">
    <property type="term" value="F:ATP binding"/>
    <property type="evidence" value="ECO:0007669"/>
    <property type="project" value="UniProtKB-KW"/>
</dbReference>
<evidence type="ECO:0000256" key="1">
    <source>
        <dbReference type="ARBA" id="ARBA00022679"/>
    </source>
</evidence>
<dbReference type="PANTHER" id="PTHR12213:SF0">
    <property type="entry name" value="CORRINOID ADENOSYLTRANSFERASE MMAB"/>
    <property type="match status" value="1"/>
</dbReference>
<keyword evidence="3" id="KW-0067">ATP-binding</keyword>
<dbReference type="EMBL" id="LR796388">
    <property type="protein sequence ID" value="CAB4141323.1"/>
    <property type="molecule type" value="Genomic_DNA"/>
</dbReference>
<dbReference type="InterPro" id="IPR036451">
    <property type="entry name" value="CblAdoTrfase-like_sf"/>
</dbReference>
<sequence>MVKINKIYTKNGDKGTTHLVGGDRIEKCSVRIDAVGDIDELNAYLGLVRTTLETKYKREFVELLSVLQNDLFDIGSIVATPPGVSWSGMRVITPEKIQFLETWIDTVCEDIPELTSFVLPGGTMLNSYLHIARAVCRRAERKLWLLSNSESQTSIEYSLDSNLLIYINRLSDLLFALSRYDIFDNEKTEYLWK</sequence>
<reference evidence="5" key="1">
    <citation type="submission" date="2020-04" db="EMBL/GenBank/DDBJ databases">
        <authorList>
            <person name="Chiriac C."/>
            <person name="Salcher M."/>
            <person name="Ghai R."/>
            <person name="Kavagutti S V."/>
        </authorList>
    </citation>
    <scope>NUCLEOTIDE SEQUENCE</scope>
</reference>
<dbReference type="Gene3D" id="1.20.1200.10">
    <property type="entry name" value="Cobalamin adenosyltransferase-like"/>
    <property type="match status" value="1"/>
</dbReference>
<keyword evidence="2" id="KW-0547">Nucleotide-binding</keyword>
<keyword evidence="1 5" id="KW-0808">Transferase</keyword>
<name>A0A6J5M7G4_9CAUD</name>
<accession>A0A6J5M7G4</accession>
<evidence type="ECO:0000256" key="3">
    <source>
        <dbReference type="ARBA" id="ARBA00022840"/>
    </source>
</evidence>
<evidence type="ECO:0000259" key="4">
    <source>
        <dbReference type="Pfam" id="PF01923"/>
    </source>
</evidence>
<evidence type="ECO:0000313" key="5">
    <source>
        <dbReference type="EMBL" id="CAB4141323.1"/>
    </source>
</evidence>
<proteinExistence type="predicted"/>
<dbReference type="SUPFAM" id="SSF89028">
    <property type="entry name" value="Cobalamin adenosyltransferase-like"/>
    <property type="match status" value="1"/>
</dbReference>
<organism evidence="5">
    <name type="scientific">uncultured Caudovirales phage</name>
    <dbReference type="NCBI Taxonomy" id="2100421"/>
    <lineage>
        <taxon>Viruses</taxon>
        <taxon>Duplodnaviria</taxon>
        <taxon>Heunggongvirae</taxon>
        <taxon>Uroviricota</taxon>
        <taxon>Caudoviricetes</taxon>
        <taxon>Peduoviridae</taxon>
        <taxon>Maltschvirus</taxon>
        <taxon>Maltschvirus maltsch</taxon>
    </lineage>
</organism>
<dbReference type="Pfam" id="PF01923">
    <property type="entry name" value="Cob_adeno_trans"/>
    <property type="match status" value="1"/>
</dbReference>
<protein>
    <submittedName>
        <fullName evidence="5">COG2096 cob(I)alamin adenosyltransferase</fullName>
    </submittedName>
</protein>